<keyword evidence="1" id="KW-0812">Transmembrane</keyword>
<dbReference type="RefSeq" id="NP_048287.1">
    <property type="nucleotide sequence ID" value="NC_001993.1"/>
</dbReference>
<evidence type="ECO:0000313" key="3">
    <source>
        <dbReference type="Proteomes" id="UP000172353"/>
    </source>
</evidence>
<organism evidence="2 3">
    <name type="scientific">Melanoplus sanguinipes entomopoxvirus</name>
    <name type="common">MsEPV</name>
    <dbReference type="NCBI Taxonomy" id="83191"/>
    <lineage>
        <taxon>Viruses</taxon>
        <taxon>Varidnaviria</taxon>
        <taxon>Bamfordvirae</taxon>
        <taxon>Nucleocytoviricota</taxon>
        <taxon>Pokkesviricetes</taxon>
        <taxon>Chitovirales</taxon>
        <taxon>Poxviridae</taxon>
        <taxon>Entomopoxvirinae</taxon>
        <taxon>Deltaentomopoxvirus</taxon>
        <taxon>Deltaentomopoxvirus msanguinipes</taxon>
    </lineage>
</organism>
<gene>
    <name evidence="2" type="primary">MSV216</name>
</gene>
<dbReference type="EMBL" id="AF063866">
    <property type="protein sequence ID" value="AAC97749.1"/>
    <property type="molecule type" value="Genomic_DNA"/>
</dbReference>
<name>Q9YVM6_MSEPV</name>
<accession>Q9YVM6</accession>
<keyword evidence="1" id="KW-1133">Transmembrane helix</keyword>
<evidence type="ECO:0000313" key="2">
    <source>
        <dbReference type="EMBL" id="AAC97749.1"/>
    </source>
</evidence>
<keyword evidence="1" id="KW-0472">Membrane</keyword>
<feature type="transmembrane region" description="Helical" evidence="1">
    <location>
        <begin position="5"/>
        <end position="24"/>
    </location>
</feature>
<evidence type="ECO:0000256" key="1">
    <source>
        <dbReference type="SAM" id="Phobius"/>
    </source>
</evidence>
<protein>
    <submittedName>
        <fullName evidence="2">ORF MSV216 SCG gene family protein</fullName>
    </submittedName>
</protein>
<keyword evidence="3" id="KW-1185">Reference proteome</keyword>
<dbReference type="KEGG" id="vg:1449744"/>
<dbReference type="GeneID" id="1449744"/>
<proteinExistence type="predicted"/>
<sequence>MKYIYFVIVGIVFIIYLFIFTNYYTNTNVYNVLNNTLTEISNNILSKINTKDYSNNIILYGLSSRNNSIYRSLDGIQYEKNIPSIVFFNNFLRNEYVNNENKYLNFPNNNLNKSSQWIYGGWFINANANLDAICVRSNNLNNFNRFYGQFYESYIQYDPSDDNDHIIVSKILYKNQIDILLINVTKISQGNIISNDYFQYTGKILTYIKKEIIKDNLFILFCDNGLNGKYNKLIIDTVFGDDVITSCYDGVITYARDNTFTQSIFFCIKKSLCENGVKFGLKYPISDPTPFTNILLYAIIYNEPNENEYFNDPLTITILESIKSSSNYDNKYVEWNLIDTSTLDTNFENIYVFKEEKYISKKNIESLLNK</sequence>
<dbReference type="InterPro" id="IPR010587">
    <property type="entry name" value="MsEPV_Orf214"/>
</dbReference>
<dbReference type="PIR" id="T28377">
    <property type="entry name" value="T28377"/>
</dbReference>
<reference evidence="2 3" key="1">
    <citation type="journal article" date="1999" name="J. Virol.">
        <title>The genome of Melanoplus sanguinipes entomopoxvirus.</title>
        <authorList>
            <person name="Afonso C.L."/>
            <person name="Tulman E.R."/>
            <person name="Lu Z."/>
            <person name="Oma E."/>
            <person name="Kutish G.F."/>
            <person name="Rock D.L."/>
        </authorList>
    </citation>
    <scope>NUCLEOTIDE SEQUENCE [LARGE SCALE GENOMIC DNA]</scope>
    <source>
        <strain evidence="2">Tucson</strain>
    </source>
</reference>
<dbReference type="Pfam" id="PF06636">
    <property type="entry name" value="DUF1157"/>
    <property type="match status" value="1"/>
</dbReference>
<organismHost>
    <name type="scientific">Melanoplus sanguinipes</name>
    <name type="common">Migratory grasshopper</name>
    <dbReference type="NCBI Taxonomy" id="65742"/>
</organismHost>
<dbReference type="Proteomes" id="UP000172353">
    <property type="component" value="Segment"/>
</dbReference>